<evidence type="ECO:0000256" key="1">
    <source>
        <dbReference type="ARBA" id="ARBA00025793"/>
    </source>
</evidence>
<evidence type="ECO:0000256" key="4">
    <source>
        <dbReference type="SAM" id="Phobius"/>
    </source>
</evidence>
<evidence type="ECO:0000256" key="5">
    <source>
        <dbReference type="SAM" id="SignalP"/>
    </source>
</evidence>
<feature type="compositionally biased region" description="Low complexity" evidence="3">
    <location>
        <begin position="628"/>
        <end position="639"/>
    </location>
</feature>
<feature type="compositionally biased region" description="Low complexity" evidence="3">
    <location>
        <begin position="477"/>
        <end position="490"/>
    </location>
</feature>
<keyword evidence="5" id="KW-0732">Signal</keyword>
<feature type="compositionally biased region" description="Low complexity" evidence="3">
    <location>
        <begin position="650"/>
        <end position="662"/>
    </location>
</feature>
<dbReference type="PANTHER" id="PTHR23213:SF276">
    <property type="entry name" value="FORMIN-LIKE PROTEIN 1"/>
    <property type="match status" value="1"/>
</dbReference>
<dbReference type="InterPro" id="IPR042201">
    <property type="entry name" value="FH2_Formin_sf"/>
</dbReference>
<feature type="compositionally biased region" description="Polar residues" evidence="3">
    <location>
        <begin position="668"/>
        <end position="682"/>
    </location>
</feature>
<protein>
    <recommendedName>
        <fullName evidence="2">Formin-like protein</fullName>
    </recommendedName>
</protein>
<evidence type="ECO:0000313" key="8">
    <source>
        <dbReference type="Proteomes" id="UP000006882"/>
    </source>
</evidence>
<dbReference type="Gramene" id="ONH92631">
    <property type="protein sequence ID" value="ONH92631"/>
    <property type="gene ID" value="PRUPE_8G185400"/>
</dbReference>
<dbReference type="InterPro" id="IPR027643">
    <property type="entry name" value="Formin-like_plant"/>
</dbReference>
<dbReference type="Pfam" id="PF02181">
    <property type="entry name" value="FH2"/>
    <property type="match status" value="1"/>
</dbReference>
<dbReference type="Gene3D" id="1.20.58.2220">
    <property type="entry name" value="Formin, FH2 domain"/>
    <property type="match status" value="1"/>
</dbReference>
<accession>A0A251MZW5</accession>
<feature type="compositionally biased region" description="Pro residues" evidence="3">
    <location>
        <begin position="41"/>
        <end position="64"/>
    </location>
</feature>
<organism evidence="7 8">
    <name type="scientific">Prunus persica</name>
    <name type="common">Peach</name>
    <name type="synonym">Amygdalus persica</name>
    <dbReference type="NCBI Taxonomy" id="3760"/>
    <lineage>
        <taxon>Eukaryota</taxon>
        <taxon>Viridiplantae</taxon>
        <taxon>Streptophyta</taxon>
        <taxon>Embryophyta</taxon>
        <taxon>Tracheophyta</taxon>
        <taxon>Spermatophyta</taxon>
        <taxon>Magnoliopsida</taxon>
        <taxon>eudicotyledons</taxon>
        <taxon>Gunneridae</taxon>
        <taxon>Pentapetalae</taxon>
        <taxon>rosids</taxon>
        <taxon>fabids</taxon>
        <taxon>Rosales</taxon>
        <taxon>Rosaceae</taxon>
        <taxon>Amygdaloideae</taxon>
        <taxon>Amygdaleae</taxon>
        <taxon>Prunus</taxon>
    </lineage>
</organism>
<name>A0A251MZW5_PRUPE</name>
<dbReference type="EMBL" id="CM007658">
    <property type="protein sequence ID" value="ONH92631.1"/>
    <property type="molecule type" value="Genomic_DNA"/>
</dbReference>
<dbReference type="GO" id="GO:0051015">
    <property type="term" value="F:actin filament binding"/>
    <property type="evidence" value="ECO:0000318"/>
    <property type="project" value="GO_Central"/>
</dbReference>
<dbReference type="GO" id="GO:0045010">
    <property type="term" value="P:actin nucleation"/>
    <property type="evidence" value="ECO:0007669"/>
    <property type="project" value="InterPro"/>
</dbReference>
<feature type="region of interest" description="Disordered" evidence="3">
    <location>
        <begin position="231"/>
        <end position="731"/>
    </location>
</feature>
<feature type="compositionally biased region" description="Low complexity" evidence="3">
    <location>
        <begin position="598"/>
        <end position="608"/>
    </location>
</feature>
<proteinExistence type="inferred from homology"/>
<dbReference type="AlphaFoldDB" id="A0A251MZW5"/>
<comment type="similarity">
    <text evidence="1">Belongs to the formin-like family. Class-I subfamily.</text>
</comment>
<sequence>MPSFFFIFLLLFLSSQPIASSRPNHRVLHQPFLPQDSSSPPTQPPSPSPPSPPSLPSNPTPPKYPFSGSNSTPADSPFFPSYPSPPPPPPSPTTAFASFPANISSLIVPKTPSGNSSAHKLLALTIAAVLSAVVVISLAAFFLYRRRRHNSRNFPDDDEDDKSFIRSEQSNRLFQQPNHNHSHSFSGTHKLRTASSTSSEFLYLGTLVSSRGLEDPVDSCGSNGLVAELETRKVESPDLQPLPPLARQSSMLSNCENAEPGSTRDRDEDEDEEEEEFYSPRGSSGDRESFNGTGSGSRRVFAAVADGVFDRRSSETTSCSCSSSDSGSPSRSQSISLSPPVSLSPNRRSEEPKPPEPAATYHATRFGNENVRSPSLTPMSSPEKAADEYPSTSDRKRRSPSLSSLSFSPETSLEKNPDASAKVSVVSGQSSLISSPERGFGKNPDASAKVSVVSGQSSLISSPERGFGKNPDALPKVSVISGLSSPISSPERGLGKNPDSSSRRTSVVSDQSSPSSSPERGFGKNPDSSSPIISVVSDQSSPSSSPERGFGKNPDSSSPIISVVSDQSSPISSPERSFVKNPEASPKVSAFSDRNEQSSSSSSSYSSSPERRSNASDPKAKSFSPEKSPAASPRISSASEYINLDPKVQSLSSSASSSLSNSPEREFGNNSDASSKLSNVSHHTTESPVRLSGGLKHLISVPPPPPPMPPSLRLWETPSPKTPVGQVMCKPPALVPPSRPFVFQNPAKVSVSPVELPPSSNPLEPIEENPKPKLKPLHWDKVRASSDREMVWDQLRSSSFKLNEEMIETLFVVKTPNPNPKETTPRTVLPSPNQENRVLDPKKSQNIAISLRALNVTIDEVCEALLEGNSDALGTELLESLLKMAPTKEEERKLKEYKDDSPVKLGTAEKFLKELLDVPFAFKRVEAMLYMTNFESEIDYLKKSFETLEAACEELRNSRMFLKLLEAVLKTGNRMNVGTNRGDAHAFKLDTLLKLVDVKGADGKTTLLHFVVQEIIRTEGARLTGGNQTSNPTVNDDAKCRRLGLQVVSGLSSELTNVKKAAAMDSDVLSTDVSKLSKGISDIQEVVQLNERAVSDESRQKFSESMNMFMKMAEEEIIRLQAQESVALSLVKEITEYFHGNSAREEAHPFRIFMVVRDFLTILDRVCKEVGMINERTIVSTAHKFPVPVNPMLPQVIPVNPMLPQALPGMHGRRPYSWTDDESTSP</sequence>
<dbReference type="Proteomes" id="UP000006882">
    <property type="component" value="Chromosome G8"/>
</dbReference>
<feature type="compositionally biased region" description="Low complexity" evidence="3">
    <location>
        <begin position="815"/>
        <end position="827"/>
    </location>
</feature>
<feature type="compositionally biased region" description="Low complexity" evidence="3">
    <location>
        <begin position="526"/>
        <end position="546"/>
    </location>
</feature>
<dbReference type="SMART" id="SM00498">
    <property type="entry name" value="FH2"/>
    <property type="match status" value="1"/>
</dbReference>
<feature type="compositionally biased region" description="Polar residues" evidence="3">
    <location>
        <begin position="247"/>
        <end position="256"/>
    </location>
</feature>
<gene>
    <name evidence="7" type="ORF">PRUPE_8G185400</name>
</gene>
<feature type="compositionally biased region" description="Polar residues" evidence="3">
    <location>
        <begin position="370"/>
        <end position="380"/>
    </location>
</feature>
<dbReference type="InterPro" id="IPR015425">
    <property type="entry name" value="FH2_Formin"/>
</dbReference>
<evidence type="ECO:0000256" key="3">
    <source>
        <dbReference type="SAM" id="MobiDB-lite"/>
    </source>
</evidence>
<feature type="region of interest" description="Disordered" evidence="3">
    <location>
        <begin position="29"/>
        <end position="95"/>
    </location>
</feature>
<feature type="compositionally biased region" description="Low complexity" evidence="3">
    <location>
        <begin position="450"/>
        <end position="462"/>
    </location>
</feature>
<feature type="compositionally biased region" description="Pro residues" evidence="3">
    <location>
        <begin position="701"/>
        <end position="710"/>
    </location>
</feature>
<evidence type="ECO:0000256" key="2">
    <source>
        <dbReference type="RuleBase" id="RU361260"/>
    </source>
</evidence>
<dbReference type="GO" id="GO:0030036">
    <property type="term" value="P:actin cytoskeleton organization"/>
    <property type="evidence" value="ECO:0000318"/>
    <property type="project" value="GO_Central"/>
</dbReference>
<feature type="compositionally biased region" description="Low complexity" evidence="3">
    <location>
        <begin position="499"/>
        <end position="518"/>
    </location>
</feature>
<reference evidence="7 8" key="1">
    <citation type="journal article" date="2013" name="Nat. Genet.">
        <title>The high-quality draft genome of peach (Prunus persica) identifies unique patterns of genetic diversity, domestication and genome evolution.</title>
        <authorList>
            <consortium name="International Peach Genome Initiative"/>
            <person name="Verde I."/>
            <person name="Abbott A.G."/>
            <person name="Scalabrin S."/>
            <person name="Jung S."/>
            <person name="Shu S."/>
            <person name="Marroni F."/>
            <person name="Zhebentyayeva T."/>
            <person name="Dettori M.T."/>
            <person name="Grimwood J."/>
            <person name="Cattonaro F."/>
            <person name="Zuccolo A."/>
            <person name="Rossini L."/>
            <person name="Jenkins J."/>
            <person name="Vendramin E."/>
            <person name="Meisel L.A."/>
            <person name="Decroocq V."/>
            <person name="Sosinski B."/>
            <person name="Prochnik S."/>
            <person name="Mitros T."/>
            <person name="Policriti A."/>
            <person name="Cipriani G."/>
            <person name="Dondini L."/>
            <person name="Ficklin S."/>
            <person name="Goodstein D.M."/>
            <person name="Xuan P."/>
            <person name="Del Fabbro C."/>
            <person name="Aramini V."/>
            <person name="Copetti D."/>
            <person name="Gonzalez S."/>
            <person name="Horner D.S."/>
            <person name="Falchi R."/>
            <person name="Lucas S."/>
            <person name="Mica E."/>
            <person name="Maldonado J."/>
            <person name="Lazzari B."/>
            <person name="Bielenberg D."/>
            <person name="Pirona R."/>
            <person name="Miculan M."/>
            <person name="Barakat A."/>
            <person name="Testolin R."/>
            <person name="Stella A."/>
            <person name="Tartarini S."/>
            <person name="Tonutti P."/>
            <person name="Arus P."/>
            <person name="Orellana A."/>
            <person name="Wells C."/>
            <person name="Main D."/>
            <person name="Vizzotto G."/>
            <person name="Silva H."/>
            <person name="Salamini F."/>
            <person name="Schmutz J."/>
            <person name="Morgante M."/>
            <person name="Rokhsar D.S."/>
        </authorList>
    </citation>
    <scope>NUCLEOTIDE SEQUENCE [LARGE SCALE GENOMIC DNA]</scope>
    <source>
        <strain evidence="8">cv. Nemared</strain>
    </source>
</reference>
<feature type="domain" description="FH2" evidence="6">
    <location>
        <begin position="764"/>
        <end position="1189"/>
    </location>
</feature>
<feature type="compositionally biased region" description="Pro residues" evidence="3">
    <location>
        <begin position="80"/>
        <end position="92"/>
    </location>
</feature>
<dbReference type="PROSITE" id="PS51444">
    <property type="entry name" value="FH2"/>
    <property type="match status" value="1"/>
</dbReference>
<keyword evidence="4" id="KW-0812">Transmembrane</keyword>
<evidence type="ECO:0000259" key="6">
    <source>
        <dbReference type="PROSITE" id="PS51444"/>
    </source>
</evidence>
<feature type="chain" id="PRO_5012535541" description="Formin-like protein" evidence="5">
    <location>
        <begin position="21"/>
        <end position="1226"/>
    </location>
</feature>
<feature type="compositionally biased region" description="Low complexity" evidence="3">
    <location>
        <begin position="554"/>
        <end position="574"/>
    </location>
</feature>
<feature type="region of interest" description="Disordered" evidence="3">
    <location>
        <begin position="753"/>
        <end position="774"/>
    </location>
</feature>
<feature type="compositionally biased region" description="Basic and acidic residues" evidence="3">
    <location>
        <begin position="609"/>
        <end position="620"/>
    </location>
</feature>
<dbReference type="OrthoDB" id="1668162at2759"/>
<feature type="transmembrane region" description="Helical" evidence="4">
    <location>
        <begin position="121"/>
        <end position="144"/>
    </location>
</feature>
<feature type="compositionally biased region" description="Low complexity" evidence="3">
    <location>
        <begin position="315"/>
        <end position="346"/>
    </location>
</feature>
<dbReference type="PANTHER" id="PTHR23213">
    <property type="entry name" value="FORMIN-RELATED"/>
    <property type="match status" value="1"/>
</dbReference>
<dbReference type="GO" id="GO:0005856">
    <property type="term" value="C:cytoskeleton"/>
    <property type="evidence" value="ECO:0000318"/>
    <property type="project" value="GO_Central"/>
</dbReference>
<dbReference type="SMR" id="A0A251MZW5"/>
<keyword evidence="4" id="KW-0472">Membrane</keyword>
<evidence type="ECO:0000313" key="7">
    <source>
        <dbReference type="EMBL" id="ONH92631.1"/>
    </source>
</evidence>
<feature type="compositionally biased region" description="Low complexity" evidence="3">
    <location>
        <begin position="423"/>
        <end position="435"/>
    </location>
</feature>
<keyword evidence="4" id="KW-1133">Transmembrane helix</keyword>
<feature type="compositionally biased region" description="Acidic residues" evidence="3">
    <location>
        <begin position="267"/>
        <end position="277"/>
    </location>
</feature>
<feature type="compositionally biased region" description="Low complexity" evidence="3">
    <location>
        <begin position="400"/>
        <end position="411"/>
    </location>
</feature>
<keyword evidence="8" id="KW-1185">Reference proteome</keyword>
<feature type="signal peptide" evidence="5">
    <location>
        <begin position="1"/>
        <end position="20"/>
    </location>
</feature>
<feature type="region of interest" description="Disordered" evidence="3">
    <location>
        <begin position="815"/>
        <end position="835"/>
    </location>
</feature>
<dbReference type="SUPFAM" id="SSF101447">
    <property type="entry name" value="Formin homology 2 domain (FH2 domain)"/>
    <property type="match status" value="1"/>
</dbReference>
<dbReference type="STRING" id="3760.A0A251MZW5"/>